<dbReference type="Proteomes" id="UP001153636">
    <property type="component" value="Chromosome 10"/>
</dbReference>
<reference evidence="1" key="1">
    <citation type="submission" date="2022-01" db="EMBL/GenBank/DDBJ databases">
        <authorList>
            <person name="King R."/>
        </authorList>
    </citation>
    <scope>NUCLEOTIDE SEQUENCE</scope>
</reference>
<organism evidence="1 2">
    <name type="scientific">Psylliodes chrysocephalus</name>
    <dbReference type="NCBI Taxonomy" id="3402493"/>
    <lineage>
        <taxon>Eukaryota</taxon>
        <taxon>Metazoa</taxon>
        <taxon>Ecdysozoa</taxon>
        <taxon>Arthropoda</taxon>
        <taxon>Hexapoda</taxon>
        <taxon>Insecta</taxon>
        <taxon>Pterygota</taxon>
        <taxon>Neoptera</taxon>
        <taxon>Endopterygota</taxon>
        <taxon>Coleoptera</taxon>
        <taxon>Polyphaga</taxon>
        <taxon>Cucujiformia</taxon>
        <taxon>Chrysomeloidea</taxon>
        <taxon>Chrysomelidae</taxon>
        <taxon>Galerucinae</taxon>
        <taxon>Alticini</taxon>
        <taxon>Psylliodes</taxon>
    </lineage>
</organism>
<dbReference type="PANTHER" id="PTHR35450:SF2">
    <property type="entry name" value="REVERSE TRANSCRIPTASE DOMAIN-CONTAINING PROTEIN"/>
    <property type="match status" value="1"/>
</dbReference>
<gene>
    <name evidence="1" type="ORF">PSYICH_LOCUS2009</name>
</gene>
<protein>
    <recommendedName>
        <fullName evidence="3">Reverse transcriptase</fullName>
    </recommendedName>
</protein>
<sequence length="196" mass="22605">MHHPNSAIERISLPIDVGGVGILDIHRLHQSQIKALRQYFHEKSTNHALFRAVCQADTKSTPLKLSDIEYDPEDNRFSTQSQIQRWKQKELHGSHAHHLLHENTDTEASNLYLRGTLFAETVGFIGAIQDRVMNTRNYQKYILKNKNIVDKCRRCGSPNETIEHIICGCETLAPMDYTQRHNNVARIIHQQLAKNF</sequence>
<name>A0A9P0G5Q7_9CUCU</name>
<evidence type="ECO:0008006" key="3">
    <source>
        <dbReference type="Google" id="ProtNLM"/>
    </source>
</evidence>
<dbReference type="OrthoDB" id="6772694at2759"/>
<feature type="non-terminal residue" evidence="1">
    <location>
        <position position="196"/>
    </location>
</feature>
<dbReference type="AlphaFoldDB" id="A0A9P0G5Q7"/>
<evidence type="ECO:0000313" key="2">
    <source>
        <dbReference type="Proteomes" id="UP001153636"/>
    </source>
</evidence>
<dbReference type="EMBL" id="OV651822">
    <property type="protein sequence ID" value="CAH1100923.1"/>
    <property type="molecule type" value="Genomic_DNA"/>
</dbReference>
<proteinExistence type="predicted"/>
<keyword evidence="2" id="KW-1185">Reference proteome</keyword>
<dbReference type="PANTHER" id="PTHR35450">
    <property type="entry name" value="REVERSE TRANSCRIPTASE DOMAIN-CONTAINING PROTEIN"/>
    <property type="match status" value="1"/>
</dbReference>
<evidence type="ECO:0000313" key="1">
    <source>
        <dbReference type="EMBL" id="CAH1100923.1"/>
    </source>
</evidence>
<accession>A0A9P0G5Q7</accession>